<dbReference type="InterPro" id="IPR011991">
    <property type="entry name" value="ArsR-like_HTH"/>
</dbReference>
<comment type="caution">
    <text evidence="2">The sequence shown here is derived from an EMBL/GenBank/DDBJ whole genome shotgun (WGS) entry which is preliminary data.</text>
</comment>
<dbReference type="EMBL" id="JAVRHV010000002">
    <property type="protein sequence ID" value="MDT0552727.1"/>
    <property type="molecule type" value="Genomic_DNA"/>
</dbReference>
<organism evidence="2 3">
    <name type="scientific">Urechidicola vernalis</name>
    <dbReference type="NCBI Taxonomy" id="3075600"/>
    <lineage>
        <taxon>Bacteria</taxon>
        <taxon>Pseudomonadati</taxon>
        <taxon>Bacteroidota</taxon>
        <taxon>Flavobacteriia</taxon>
        <taxon>Flavobacteriales</taxon>
        <taxon>Flavobacteriaceae</taxon>
        <taxon>Urechidicola</taxon>
    </lineage>
</organism>
<evidence type="ECO:0000259" key="1">
    <source>
        <dbReference type="Pfam" id="PF03551"/>
    </source>
</evidence>
<dbReference type="PANTHER" id="PTHR33169">
    <property type="entry name" value="PADR-FAMILY TRANSCRIPTIONAL REGULATOR"/>
    <property type="match status" value="1"/>
</dbReference>
<name>A0ABU2Y3E7_9FLAO</name>
<evidence type="ECO:0000313" key="3">
    <source>
        <dbReference type="Proteomes" id="UP001252186"/>
    </source>
</evidence>
<gene>
    <name evidence="2" type="ORF">RM519_05665</name>
</gene>
<dbReference type="RefSeq" id="WP_311592659.1">
    <property type="nucleotide sequence ID" value="NZ_JAVRHV010000002.1"/>
</dbReference>
<dbReference type="InterPro" id="IPR036388">
    <property type="entry name" value="WH-like_DNA-bd_sf"/>
</dbReference>
<reference evidence="2 3" key="1">
    <citation type="submission" date="2023-09" db="EMBL/GenBank/DDBJ databases">
        <authorList>
            <person name="Rey-Velasco X."/>
        </authorList>
    </citation>
    <scope>NUCLEOTIDE SEQUENCE [LARGE SCALE GENOMIC DNA]</scope>
    <source>
        <strain evidence="2 3">P050</strain>
    </source>
</reference>
<feature type="domain" description="Transcription regulator PadR N-terminal" evidence="1">
    <location>
        <begin position="19"/>
        <end position="89"/>
    </location>
</feature>
<accession>A0ABU2Y3E7</accession>
<protein>
    <submittedName>
        <fullName evidence="2">PadR family transcriptional regulator</fullName>
    </submittedName>
</protein>
<dbReference type="InterPro" id="IPR005149">
    <property type="entry name" value="Tscrpt_reg_PadR_N"/>
</dbReference>
<proteinExistence type="predicted"/>
<dbReference type="InterPro" id="IPR052509">
    <property type="entry name" value="Metal_resp_DNA-bind_regulator"/>
</dbReference>
<sequence length="113" mass="12850">MKIENTKAQMRKGVLEFCILSILNDKDAYTSEILEHLKGAKLLVVEGTVYPLLTRLKNAGLLNYRWEESTSGPPRKYYGLTETGKLFLKELNTTWNDLVEAVNLVTTNKSTKK</sequence>
<dbReference type="CDD" id="cd00090">
    <property type="entry name" value="HTH_ARSR"/>
    <property type="match status" value="1"/>
</dbReference>
<evidence type="ECO:0000313" key="2">
    <source>
        <dbReference type="EMBL" id="MDT0552727.1"/>
    </source>
</evidence>
<keyword evidence="3" id="KW-1185">Reference proteome</keyword>
<dbReference type="Pfam" id="PF03551">
    <property type="entry name" value="PadR"/>
    <property type="match status" value="1"/>
</dbReference>
<dbReference type="SUPFAM" id="SSF46785">
    <property type="entry name" value="Winged helix' DNA-binding domain"/>
    <property type="match status" value="1"/>
</dbReference>
<dbReference type="Proteomes" id="UP001252186">
    <property type="component" value="Unassembled WGS sequence"/>
</dbReference>
<dbReference type="PANTHER" id="PTHR33169:SF14">
    <property type="entry name" value="TRANSCRIPTIONAL REGULATOR RV3488"/>
    <property type="match status" value="1"/>
</dbReference>
<dbReference type="InterPro" id="IPR036390">
    <property type="entry name" value="WH_DNA-bd_sf"/>
</dbReference>
<dbReference type="Gene3D" id="1.10.10.10">
    <property type="entry name" value="Winged helix-like DNA-binding domain superfamily/Winged helix DNA-binding domain"/>
    <property type="match status" value="1"/>
</dbReference>